<comment type="caution">
    <text evidence="2">The sequence shown here is derived from an EMBL/GenBank/DDBJ whole genome shotgun (WGS) entry which is preliminary data.</text>
</comment>
<dbReference type="EMBL" id="DWUW01000221">
    <property type="protein sequence ID" value="HJD31831.1"/>
    <property type="molecule type" value="Genomic_DNA"/>
</dbReference>
<dbReference type="InterPro" id="IPR002938">
    <property type="entry name" value="FAD-bd"/>
</dbReference>
<dbReference type="Gene3D" id="3.50.50.60">
    <property type="entry name" value="FAD/NAD(P)-binding domain"/>
    <property type="match status" value="1"/>
</dbReference>
<dbReference type="InterPro" id="IPR036188">
    <property type="entry name" value="FAD/NAD-bd_sf"/>
</dbReference>
<gene>
    <name evidence="2" type="ORF">H9912_07805</name>
</gene>
<organism evidence="2 3">
    <name type="scientific">Candidatus Eisenbergiella stercorigallinarum</name>
    <dbReference type="NCBI Taxonomy" id="2838557"/>
    <lineage>
        <taxon>Bacteria</taxon>
        <taxon>Bacillati</taxon>
        <taxon>Bacillota</taxon>
        <taxon>Clostridia</taxon>
        <taxon>Lachnospirales</taxon>
        <taxon>Lachnospiraceae</taxon>
        <taxon>Eisenbergiella</taxon>
    </lineage>
</organism>
<proteinExistence type="predicted"/>
<dbReference type="PANTHER" id="PTHR42685">
    <property type="entry name" value="GERANYLGERANYL DIPHOSPHATE REDUCTASE"/>
    <property type="match status" value="1"/>
</dbReference>
<dbReference type="InterPro" id="IPR050407">
    <property type="entry name" value="Geranylgeranyl_reductase"/>
</dbReference>
<evidence type="ECO:0000313" key="3">
    <source>
        <dbReference type="Proteomes" id="UP000823851"/>
    </source>
</evidence>
<feature type="domain" description="FAD-binding" evidence="1">
    <location>
        <begin position="5"/>
        <end position="128"/>
    </location>
</feature>
<name>A0A9D2R2S0_9FIRM</name>
<dbReference type="PANTHER" id="PTHR42685:SF22">
    <property type="entry name" value="CONDITIONED MEDIUM FACTOR RECEPTOR 1"/>
    <property type="match status" value="1"/>
</dbReference>
<dbReference type="GO" id="GO:0071949">
    <property type="term" value="F:FAD binding"/>
    <property type="evidence" value="ECO:0007669"/>
    <property type="project" value="InterPro"/>
</dbReference>
<reference evidence="2" key="1">
    <citation type="journal article" date="2021" name="PeerJ">
        <title>Extensive microbial diversity within the chicken gut microbiome revealed by metagenomics and culture.</title>
        <authorList>
            <person name="Gilroy R."/>
            <person name="Ravi A."/>
            <person name="Getino M."/>
            <person name="Pursley I."/>
            <person name="Horton D.L."/>
            <person name="Alikhan N.F."/>
            <person name="Baker D."/>
            <person name="Gharbi K."/>
            <person name="Hall N."/>
            <person name="Watson M."/>
            <person name="Adriaenssens E.M."/>
            <person name="Foster-Nyarko E."/>
            <person name="Jarju S."/>
            <person name="Secka A."/>
            <person name="Antonio M."/>
            <person name="Oren A."/>
            <person name="Chaudhuri R.R."/>
            <person name="La Ragione R."/>
            <person name="Hildebrand F."/>
            <person name="Pallen M.J."/>
        </authorList>
    </citation>
    <scope>NUCLEOTIDE SEQUENCE</scope>
    <source>
        <strain evidence="2">ChiHjej8B7-25341</strain>
    </source>
</reference>
<dbReference type="Pfam" id="PF01494">
    <property type="entry name" value="FAD_binding_3"/>
    <property type="match status" value="1"/>
</dbReference>
<sequence length="310" mass="35094">MTLYDTVIVGAGPAGTVCGRILAERGYRCLLIERRTAYDEKVCGGWLPYSALTELKKAGIPVDRELLSRGMRTESCQVIVGRKLYRLYEYPEGEFGLEIRRKALDSFLGDKALEAGAEIRFGEYVNAVSLQDGICYADYHAAKVLVMACGSRGYRHLGNVSLAGQSFGISAQIQGRSDLENNRVYFWYETEEEWNYTWAIPIGEEMWNIGMWFRFSENGMRSKYERGAERYIFPHFYKWSYMIRPRRAYLGNVDQTPYIGFPCLAAGDFAGQNSCKTGEGLRFAVHSARKAAERAAEQLGNTARNGCIER</sequence>
<evidence type="ECO:0000259" key="1">
    <source>
        <dbReference type="Pfam" id="PF01494"/>
    </source>
</evidence>
<dbReference type="AlphaFoldDB" id="A0A9D2R2S0"/>
<evidence type="ECO:0000313" key="2">
    <source>
        <dbReference type="EMBL" id="HJD31831.1"/>
    </source>
</evidence>
<dbReference type="SUPFAM" id="SSF51905">
    <property type="entry name" value="FAD/NAD(P)-binding domain"/>
    <property type="match status" value="1"/>
</dbReference>
<protein>
    <submittedName>
        <fullName evidence="2">NAD(P)/FAD-dependent oxidoreductase</fullName>
    </submittedName>
</protein>
<accession>A0A9D2R2S0</accession>
<reference evidence="2" key="2">
    <citation type="submission" date="2021-04" db="EMBL/GenBank/DDBJ databases">
        <authorList>
            <person name="Gilroy R."/>
        </authorList>
    </citation>
    <scope>NUCLEOTIDE SEQUENCE</scope>
    <source>
        <strain evidence="2">ChiHjej8B7-25341</strain>
    </source>
</reference>
<dbReference type="Proteomes" id="UP000823851">
    <property type="component" value="Unassembled WGS sequence"/>
</dbReference>